<evidence type="ECO:0008006" key="4">
    <source>
        <dbReference type="Google" id="ProtNLM"/>
    </source>
</evidence>
<evidence type="ECO:0000256" key="1">
    <source>
        <dbReference type="SAM" id="SignalP"/>
    </source>
</evidence>
<comment type="caution">
    <text evidence="2">The sequence shown here is derived from an EMBL/GenBank/DDBJ whole genome shotgun (WGS) entry which is preliminary data.</text>
</comment>
<name>A0A1Y2I1R5_9FUNG</name>
<sequence length="244" mass="25864">MLGTDTAILAILLGSRHSPSLLLVPCLLAVPAPHARAGMPIAGTTGAVVRTLAPRSGSVRAAPRRVATRPHSPCSLLDARPRLFNVVINDNILGGLHAGRPKRARDHTGHVPVQAVVGDNLGHDAGMFRQRETGAASPHLLGKGVNTSEELKSGFAILGPHHREPPLGRINADRQLVVVEFADGRPGLFERGLLRRLGHLDVAALDRLAAVGRGGCDCNMSRRACDSWRVRLLRVVCCGRPGGT</sequence>
<reference evidence="2 3" key="1">
    <citation type="submission" date="2016-07" db="EMBL/GenBank/DDBJ databases">
        <title>Pervasive Adenine N6-methylation of Active Genes in Fungi.</title>
        <authorList>
            <consortium name="DOE Joint Genome Institute"/>
            <person name="Mondo S.J."/>
            <person name="Dannebaum R.O."/>
            <person name="Kuo R.C."/>
            <person name="Labutti K."/>
            <person name="Haridas S."/>
            <person name="Kuo A."/>
            <person name="Salamov A."/>
            <person name="Ahrendt S.R."/>
            <person name="Lipzen A."/>
            <person name="Sullivan W."/>
            <person name="Andreopoulos W.B."/>
            <person name="Clum A."/>
            <person name="Lindquist E."/>
            <person name="Daum C."/>
            <person name="Ramamoorthy G.K."/>
            <person name="Gryganskyi A."/>
            <person name="Culley D."/>
            <person name="Magnuson J.K."/>
            <person name="James T.Y."/>
            <person name="O'Malley M.A."/>
            <person name="Stajich J.E."/>
            <person name="Spatafora J.W."/>
            <person name="Visel A."/>
            <person name="Grigoriev I.V."/>
        </authorList>
    </citation>
    <scope>NUCLEOTIDE SEQUENCE [LARGE SCALE GENOMIC DNA]</scope>
    <source>
        <strain evidence="2 3">PL171</strain>
    </source>
</reference>
<gene>
    <name evidence="2" type="ORF">BCR44DRAFT_1423806</name>
</gene>
<dbReference type="Proteomes" id="UP000193411">
    <property type="component" value="Unassembled WGS sequence"/>
</dbReference>
<evidence type="ECO:0000313" key="2">
    <source>
        <dbReference type="EMBL" id="ORZ40797.1"/>
    </source>
</evidence>
<feature type="chain" id="PRO_5012327577" description="Secreted protein" evidence="1">
    <location>
        <begin position="38"/>
        <end position="244"/>
    </location>
</feature>
<evidence type="ECO:0000313" key="3">
    <source>
        <dbReference type="Proteomes" id="UP000193411"/>
    </source>
</evidence>
<feature type="signal peptide" evidence="1">
    <location>
        <begin position="1"/>
        <end position="37"/>
    </location>
</feature>
<proteinExistence type="predicted"/>
<accession>A0A1Y2I1R5</accession>
<keyword evidence="1" id="KW-0732">Signal</keyword>
<keyword evidence="3" id="KW-1185">Reference proteome</keyword>
<dbReference type="EMBL" id="MCFL01000002">
    <property type="protein sequence ID" value="ORZ40797.1"/>
    <property type="molecule type" value="Genomic_DNA"/>
</dbReference>
<organism evidence="2 3">
    <name type="scientific">Catenaria anguillulae PL171</name>
    <dbReference type="NCBI Taxonomy" id="765915"/>
    <lineage>
        <taxon>Eukaryota</taxon>
        <taxon>Fungi</taxon>
        <taxon>Fungi incertae sedis</taxon>
        <taxon>Blastocladiomycota</taxon>
        <taxon>Blastocladiomycetes</taxon>
        <taxon>Blastocladiales</taxon>
        <taxon>Catenariaceae</taxon>
        <taxon>Catenaria</taxon>
    </lineage>
</organism>
<dbReference type="AlphaFoldDB" id="A0A1Y2I1R5"/>
<protein>
    <recommendedName>
        <fullName evidence="4">Secreted protein</fullName>
    </recommendedName>
</protein>